<name>A0A4Z1K3H7_9HELO</name>
<dbReference type="AlphaFoldDB" id="A0A4Z1K3H7"/>
<dbReference type="SUPFAM" id="SSF103473">
    <property type="entry name" value="MFS general substrate transporter"/>
    <property type="match status" value="1"/>
</dbReference>
<proteinExistence type="predicted"/>
<evidence type="ECO:0000313" key="2">
    <source>
        <dbReference type="EMBL" id="TGO78540.1"/>
    </source>
</evidence>
<dbReference type="Gene3D" id="1.20.1250.20">
    <property type="entry name" value="MFS general substrate transporter like domains"/>
    <property type="match status" value="1"/>
</dbReference>
<evidence type="ECO:0000313" key="3">
    <source>
        <dbReference type="Proteomes" id="UP000297229"/>
    </source>
</evidence>
<dbReference type="InterPro" id="IPR036259">
    <property type="entry name" value="MFS_trans_sf"/>
</dbReference>
<evidence type="ECO:0008006" key="4">
    <source>
        <dbReference type="Google" id="ProtNLM"/>
    </source>
</evidence>
<keyword evidence="1" id="KW-1133">Transmembrane helix</keyword>
<keyword evidence="3" id="KW-1185">Reference proteome</keyword>
<keyword evidence="1" id="KW-0812">Transmembrane</keyword>
<keyword evidence="1" id="KW-0472">Membrane</keyword>
<gene>
    <name evidence="2" type="ORF">BELL_0063g00230</name>
</gene>
<feature type="transmembrane region" description="Helical" evidence="1">
    <location>
        <begin position="38"/>
        <end position="60"/>
    </location>
</feature>
<comment type="caution">
    <text evidence="2">The sequence shown here is derived from an EMBL/GenBank/DDBJ whole genome shotgun (WGS) entry which is preliminary data.</text>
</comment>
<dbReference type="STRING" id="278938.A0A4Z1K3H7"/>
<accession>A0A4Z1K3H7</accession>
<protein>
    <recommendedName>
        <fullName evidence="4">Major facilitator superfamily (MFS) profile domain-containing protein</fullName>
    </recommendedName>
</protein>
<dbReference type="Proteomes" id="UP000297229">
    <property type="component" value="Unassembled WGS sequence"/>
</dbReference>
<sequence>MGVSSKTAVYSTTTCIIIGGLSPFIWNPCTDVCGRRPFTLLAMLTTFIGGIGSACSPNFATLEHL</sequence>
<reference evidence="2 3" key="1">
    <citation type="submission" date="2017-12" db="EMBL/GenBank/DDBJ databases">
        <title>Comparative genomics of Botrytis spp.</title>
        <authorList>
            <person name="Valero-Jimenez C.A."/>
            <person name="Tapia P."/>
            <person name="Veloso J."/>
            <person name="Silva-Moreno E."/>
            <person name="Staats M."/>
            <person name="Valdes J.H."/>
            <person name="Van Kan J.A.L."/>
        </authorList>
    </citation>
    <scope>NUCLEOTIDE SEQUENCE [LARGE SCALE GENOMIC DNA]</scope>
    <source>
        <strain evidence="2 3">Be9601</strain>
    </source>
</reference>
<dbReference type="EMBL" id="PQXM01000063">
    <property type="protein sequence ID" value="TGO78540.1"/>
    <property type="molecule type" value="Genomic_DNA"/>
</dbReference>
<organism evidence="2 3">
    <name type="scientific">Botrytis elliptica</name>
    <dbReference type="NCBI Taxonomy" id="278938"/>
    <lineage>
        <taxon>Eukaryota</taxon>
        <taxon>Fungi</taxon>
        <taxon>Dikarya</taxon>
        <taxon>Ascomycota</taxon>
        <taxon>Pezizomycotina</taxon>
        <taxon>Leotiomycetes</taxon>
        <taxon>Helotiales</taxon>
        <taxon>Sclerotiniaceae</taxon>
        <taxon>Botrytis</taxon>
    </lineage>
</organism>
<feature type="transmembrane region" description="Helical" evidence="1">
    <location>
        <begin position="7"/>
        <end position="26"/>
    </location>
</feature>
<evidence type="ECO:0000256" key="1">
    <source>
        <dbReference type="SAM" id="Phobius"/>
    </source>
</evidence>